<feature type="transmembrane region" description="Helical" evidence="8">
    <location>
        <begin position="12"/>
        <end position="35"/>
    </location>
</feature>
<comment type="similarity">
    <text evidence="2">Belongs to the amino acid-polyamine-organocation (APC) superfamily. Spore germination protein (SGP) (TC 2.A.3.9) family.</text>
</comment>
<proteinExistence type="inferred from homology"/>
<feature type="transmembrane region" description="Helical" evidence="8">
    <location>
        <begin position="147"/>
        <end position="167"/>
    </location>
</feature>
<feature type="transmembrane region" description="Helical" evidence="8">
    <location>
        <begin position="81"/>
        <end position="105"/>
    </location>
</feature>
<feature type="transmembrane region" description="Helical" evidence="8">
    <location>
        <begin position="271"/>
        <end position="296"/>
    </location>
</feature>
<dbReference type="GO" id="GO:0016020">
    <property type="term" value="C:membrane"/>
    <property type="evidence" value="ECO:0007669"/>
    <property type="project" value="UniProtKB-SubCell"/>
</dbReference>
<dbReference type="EMBL" id="QUBQ01000004">
    <property type="protein sequence ID" value="REK71793.1"/>
    <property type="molecule type" value="Genomic_DNA"/>
</dbReference>
<organism evidence="9 10">
    <name type="scientific">Paenibacillus paeoniae</name>
    <dbReference type="NCBI Taxonomy" id="2292705"/>
    <lineage>
        <taxon>Bacteria</taxon>
        <taxon>Bacillati</taxon>
        <taxon>Bacillota</taxon>
        <taxon>Bacilli</taxon>
        <taxon>Bacillales</taxon>
        <taxon>Paenibacillaceae</taxon>
        <taxon>Paenibacillus</taxon>
    </lineage>
</organism>
<accession>A0A371P776</accession>
<reference evidence="9 10" key="1">
    <citation type="submission" date="2018-08" db="EMBL/GenBank/DDBJ databases">
        <title>Paenibacillus sp. M4BSY-1, whole genome shotgun sequence.</title>
        <authorList>
            <person name="Tuo L."/>
        </authorList>
    </citation>
    <scope>NUCLEOTIDE SEQUENCE [LARGE SCALE GENOMIC DNA]</scope>
    <source>
        <strain evidence="9 10">M4BSY-1</strain>
    </source>
</reference>
<sequence length="363" mass="40593">MRTKEKISARQFTILVILYTIGTPILIIPAALASIAKQDGWIASALGLLIGLALTKLYVSVGRLPGQRPLFATIEHVLGKWLGKVVIAALVFFCLVTASEVLFYVGNFMTTQIMQSTPVQAFNIMFALVVVMAIYMGIETLARSAELLFPVFVLLIVILALFVTPQIHIERLQPVMETSMKSLVWATMYYTSVFSMTSFLLLSVFPSDIDQPQAAVKGFYQGITIAGIALLLIIVLCITVLGPDMTARQTYPSYALAKKINVGHFLQRIEIVMAIMWFITIFYRLCFYFYGAVLGLQQLFNLKEYRPVVLPLGMLFVALSLVVHPNVMHSSEYEENAWVPFIATFCFFLPLVLLGVHAIRKKK</sequence>
<keyword evidence="3" id="KW-0813">Transport</keyword>
<evidence type="ECO:0000256" key="2">
    <source>
        <dbReference type="ARBA" id="ARBA00007998"/>
    </source>
</evidence>
<dbReference type="GO" id="GO:0009847">
    <property type="term" value="P:spore germination"/>
    <property type="evidence" value="ECO:0007669"/>
    <property type="project" value="InterPro"/>
</dbReference>
<evidence type="ECO:0000313" key="9">
    <source>
        <dbReference type="EMBL" id="REK71793.1"/>
    </source>
</evidence>
<evidence type="ECO:0000256" key="3">
    <source>
        <dbReference type="ARBA" id="ARBA00022448"/>
    </source>
</evidence>
<evidence type="ECO:0000313" key="10">
    <source>
        <dbReference type="Proteomes" id="UP000261905"/>
    </source>
</evidence>
<keyword evidence="4" id="KW-0309">Germination</keyword>
<dbReference type="Gene3D" id="1.20.1740.10">
    <property type="entry name" value="Amino acid/polyamine transporter I"/>
    <property type="match status" value="1"/>
</dbReference>
<keyword evidence="6 8" id="KW-1133">Transmembrane helix</keyword>
<dbReference type="InterPro" id="IPR004761">
    <property type="entry name" value="Spore_GerAB"/>
</dbReference>
<feature type="transmembrane region" description="Helical" evidence="8">
    <location>
        <begin position="308"/>
        <end position="325"/>
    </location>
</feature>
<dbReference type="OrthoDB" id="2078716at2"/>
<comment type="caution">
    <text evidence="9">The sequence shown here is derived from an EMBL/GenBank/DDBJ whole genome shotgun (WGS) entry which is preliminary data.</text>
</comment>
<evidence type="ECO:0000256" key="7">
    <source>
        <dbReference type="ARBA" id="ARBA00023136"/>
    </source>
</evidence>
<evidence type="ECO:0000256" key="4">
    <source>
        <dbReference type="ARBA" id="ARBA00022544"/>
    </source>
</evidence>
<gene>
    <name evidence="9" type="ORF">DX130_18915</name>
</gene>
<keyword evidence="7 8" id="KW-0472">Membrane</keyword>
<protein>
    <submittedName>
        <fullName evidence="9">Spore gernimation protein</fullName>
    </submittedName>
</protein>
<dbReference type="NCBIfam" id="TIGR00912">
    <property type="entry name" value="2A0309"/>
    <property type="match status" value="1"/>
</dbReference>
<evidence type="ECO:0000256" key="1">
    <source>
        <dbReference type="ARBA" id="ARBA00004141"/>
    </source>
</evidence>
<keyword evidence="5 8" id="KW-0812">Transmembrane</keyword>
<feature type="transmembrane region" description="Helical" evidence="8">
    <location>
        <begin position="117"/>
        <end position="135"/>
    </location>
</feature>
<feature type="transmembrane region" description="Helical" evidence="8">
    <location>
        <begin position="187"/>
        <end position="206"/>
    </location>
</feature>
<feature type="transmembrane region" description="Helical" evidence="8">
    <location>
        <begin position="218"/>
        <end position="241"/>
    </location>
</feature>
<evidence type="ECO:0000256" key="6">
    <source>
        <dbReference type="ARBA" id="ARBA00022989"/>
    </source>
</evidence>
<dbReference type="Pfam" id="PF03845">
    <property type="entry name" value="Spore_permease"/>
    <property type="match status" value="1"/>
</dbReference>
<evidence type="ECO:0000256" key="5">
    <source>
        <dbReference type="ARBA" id="ARBA00022692"/>
    </source>
</evidence>
<keyword evidence="10" id="KW-1185">Reference proteome</keyword>
<dbReference type="Proteomes" id="UP000261905">
    <property type="component" value="Unassembled WGS sequence"/>
</dbReference>
<dbReference type="AlphaFoldDB" id="A0A371P776"/>
<comment type="subcellular location">
    <subcellularLocation>
        <location evidence="1">Membrane</location>
        <topology evidence="1">Multi-pass membrane protein</topology>
    </subcellularLocation>
</comment>
<dbReference type="PANTHER" id="PTHR34975">
    <property type="entry name" value="SPORE GERMINATION PROTEIN A2"/>
    <property type="match status" value="1"/>
</dbReference>
<dbReference type="RefSeq" id="WP_116048037.1">
    <property type="nucleotide sequence ID" value="NZ_QUBQ01000004.1"/>
</dbReference>
<evidence type="ECO:0000256" key="8">
    <source>
        <dbReference type="SAM" id="Phobius"/>
    </source>
</evidence>
<feature type="transmembrane region" description="Helical" evidence="8">
    <location>
        <begin position="337"/>
        <end position="359"/>
    </location>
</feature>
<feature type="transmembrane region" description="Helical" evidence="8">
    <location>
        <begin position="41"/>
        <end position="61"/>
    </location>
</feature>
<dbReference type="PANTHER" id="PTHR34975:SF2">
    <property type="entry name" value="SPORE GERMINATION PROTEIN A2"/>
    <property type="match status" value="1"/>
</dbReference>
<name>A0A371P776_9BACL</name>